<keyword evidence="1" id="KW-0472">Membrane</keyword>
<evidence type="ECO:0000256" key="1">
    <source>
        <dbReference type="SAM" id="Phobius"/>
    </source>
</evidence>
<feature type="transmembrane region" description="Helical" evidence="1">
    <location>
        <begin position="39"/>
        <end position="63"/>
    </location>
</feature>
<feature type="transmembrane region" description="Helical" evidence="1">
    <location>
        <begin position="103"/>
        <end position="124"/>
    </location>
</feature>
<keyword evidence="1" id="KW-0812">Transmembrane</keyword>
<organism evidence="2 3">
    <name type="scientific">Blastopirellula marina</name>
    <dbReference type="NCBI Taxonomy" id="124"/>
    <lineage>
        <taxon>Bacteria</taxon>
        <taxon>Pseudomonadati</taxon>
        <taxon>Planctomycetota</taxon>
        <taxon>Planctomycetia</taxon>
        <taxon>Pirellulales</taxon>
        <taxon>Pirellulaceae</taxon>
        <taxon>Blastopirellula</taxon>
    </lineage>
</organism>
<accession>A0A2S8FGP8</accession>
<evidence type="ECO:0008006" key="4">
    <source>
        <dbReference type="Google" id="ProtNLM"/>
    </source>
</evidence>
<dbReference type="RefSeq" id="WP_105353945.1">
    <property type="nucleotide sequence ID" value="NZ_PUIA01000037.1"/>
</dbReference>
<dbReference type="EMBL" id="PUIA01000037">
    <property type="protein sequence ID" value="PQO31270.1"/>
    <property type="molecule type" value="Genomic_DNA"/>
</dbReference>
<dbReference type="AlphaFoldDB" id="A0A2S8FGP8"/>
<sequence>MTDTSSPESPFASPAIVDESDLPGALEPRTHQALSCMKWLDILVVLHCITIILSPLIVALPATAWLQPAWVFGAMFLWWVASLYVLTVYLVFRSAIIVQMNVLPTIACTLLSLCPCITLFAIFMTSEATRRFLFRQGIPFRGHRPDWKAIREMAAKLPLEDESPATESTS</sequence>
<reference evidence="2 3" key="1">
    <citation type="submission" date="2018-02" db="EMBL/GenBank/DDBJ databases">
        <title>Comparative genomes isolates from brazilian mangrove.</title>
        <authorList>
            <person name="Araujo J.E."/>
            <person name="Taketani R.G."/>
            <person name="Silva M.C.P."/>
            <person name="Loureco M.V."/>
            <person name="Andreote F.D."/>
        </authorList>
    </citation>
    <scope>NUCLEOTIDE SEQUENCE [LARGE SCALE GENOMIC DNA]</scope>
    <source>
        <strain evidence="2 3">HEX-2 MGV</strain>
    </source>
</reference>
<name>A0A2S8FGP8_9BACT</name>
<gene>
    <name evidence="2" type="ORF">C5Y96_13070</name>
</gene>
<evidence type="ECO:0000313" key="3">
    <source>
        <dbReference type="Proteomes" id="UP000240009"/>
    </source>
</evidence>
<evidence type="ECO:0000313" key="2">
    <source>
        <dbReference type="EMBL" id="PQO31270.1"/>
    </source>
</evidence>
<comment type="caution">
    <text evidence="2">The sequence shown here is derived from an EMBL/GenBank/DDBJ whole genome shotgun (WGS) entry which is preliminary data.</text>
</comment>
<protein>
    <recommendedName>
        <fullName evidence="4">Transmembrane protein</fullName>
    </recommendedName>
</protein>
<keyword evidence="1" id="KW-1133">Transmembrane helix</keyword>
<dbReference type="Proteomes" id="UP000240009">
    <property type="component" value="Unassembled WGS sequence"/>
</dbReference>
<feature type="transmembrane region" description="Helical" evidence="1">
    <location>
        <begin position="69"/>
        <end position="91"/>
    </location>
</feature>
<proteinExistence type="predicted"/>